<dbReference type="PROSITE" id="PS00383">
    <property type="entry name" value="TYR_PHOSPHATASE_1"/>
    <property type="match status" value="1"/>
</dbReference>
<evidence type="ECO:0000313" key="9">
    <source>
        <dbReference type="Proteomes" id="UP000483820"/>
    </source>
</evidence>
<comment type="catalytic activity">
    <reaction evidence="4">
        <text>O-phospho-L-seryl-[protein] + H2O = L-seryl-[protein] + phosphate</text>
        <dbReference type="Rhea" id="RHEA:20629"/>
        <dbReference type="Rhea" id="RHEA-COMP:9863"/>
        <dbReference type="Rhea" id="RHEA-COMP:11604"/>
        <dbReference type="ChEBI" id="CHEBI:15377"/>
        <dbReference type="ChEBI" id="CHEBI:29999"/>
        <dbReference type="ChEBI" id="CHEBI:43474"/>
        <dbReference type="ChEBI" id="CHEBI:83421"/>
        <dbReference type="EC" id="3.1.3.16"/>
    </reaction>
</comment>
<dbReference type="Proteomes" id="UP000483820">
    <property type="component" value="Chromosome III"/>
</dbReference>
<protein>
    <submittedName>
        <fullName evidence="8">Uncharacterized protein</fullName>
    </submittedName>
</protein>
<comment type="similarity">
    <text evidence="1">Belongs to the protein-tyrosine phosphatase family. Non-receptor class dual specificity subfamily.</text>
</comment>
<dbReference type="CDD" id="cd14498">
    <property type="entry name" value="DSP"/>
    <property type="match status" value="1"/>
</dbReference>
<dbReference type="GO" id="GO:0005829">
    <property type="term" value="C:cytosol"/>
    <property type="evidence" value="ECO:0007669"/>
    <property type="project" value="TreeGrafter"/>
</dbReference>
<comment type="catalytic activity">
    <reaction evidence="5">
        <text>O-phospho-L-threonyl-[protein] + H2O = L-threonyl-[protein] + phosphate</text>
        <dbReference type="Rhea" id="RHEA:47004"/>
        <dbReference type="Rhea" id="RHEA-COMP:11060"/>
        <dbReference type="Rhea" id="RHEA-COMP:11605"/>
        <dbReference type="ChEBI" id="CHEBI:15377"/>
        <dbReference type="ChEBI" id="CHEBI:30013"/>
        <dbReference type="ChEBI" id="CHEBI:43474"/>
        <dbReference type="ChEBI" id="CHEBI:61977"/>
        <dbReference type="EC" id="3.1.3.16"/>
    </reaction>
</comment>
<dbReference type="GO" id="GO:0004722">
    <property type="term" value="F:protein serine/threonine phosphatase activity"/>
    <property type="evidence" value="ECO:0007669"/>
    <property type="project" value="UniProtKB-EC"/>
</dbReference>
<dbReference type="InterPro" id="IPR020422">
    <property type="entry name" value="TYR_PHOSPHATASE_DUAL_dom"/>
</dbReference>
<dbReference type="PANTHER" id="PTHR45948:SF2">
    <property type="entry name" value="DUAL SPECIFICITY PROTEIN PHOSPHATASE"/>
    <property type="match status" value="1"/>
</dbReference>
<dbReference type="SMART" id="SM00404">
    <property type="entry name" value="PTPc_motif"/>
    <property type="match status" value="1"/>
</dbReference>
<dbReference type="InterPro" id="IPR016130">
    <property type="entry name" value="Tyr_Pase_AS"/>
</dbReference>
<keyword evidence="2" id="KW-0378">Hydrolase</keyword>
<name>A0A6A5H6D7_CAERE</name>
<dbReference type="InterPro" id="IPR000340">
    <property type="entry name" value="Dual-sp_phosphatase_cat-dom"/>
</dbReference>
<dbReference type="KEGG" id="crq:GCK72_010723"/>
<gene>
    <name evidence="8" type="ORF">GCK72_010723</name>
</gene>
<accession>A0A6A5H6D7</accession>
<evidence type="ECO:0000256" key="5">
    <source>
        <dbReference type="ARBA" id="ARBA00048336"/>
    </source>
</evidence>
<dbReference type="PROSITE" id="PS50054">
    <property type="entry name" value="TYR_PHOSPHATASE_DUAL"/>
    <property type="match status" value="1"/>
</dbReference>
<dbReference type="InterPro" id="IPR000387">
    <property type="entry name" value="Tyr_Pase_dom"/>
</dbReference>
<evidence type="ECO:0000313" key="8">
    <source>
        <dbReference type="EMBL" id="KAF1762461.1"/>
    </source>
</evidence>
<evidence type="ECO:0000256" key="3">
    <source>
        <dbReference type="ARBA" id="ARBA00022912"/>
    </source>
</evidence>
<dbReference type="CTD" id="9812336"/>
<dbReference type="GO" id="GO:0004725">
    <property type="term" value="F:protein tyrosine phosphatase activity"/>
    <property type="evidence" value="ECO:0007669"/>
    <property type="project" value="TreeGrafter"/>
</dbReference>
<dbReference type="AlphaFoldDB" id="A0A6A5H6D7"/>
<evidence type="ECO:0000256" key="4">
    <source>
        <dbReference type="ARBA" id="ARBA00047761"/>
    </source>
</evidence>
<evidence type="ECO:0000259" key="6">
    <source>
        <dbReference type="PROSITE" id="PS50054"/>
    </source>
</evidence>
<dbReference type="Gene3D" id="3.90.190.10">
    <property type="entry name" value="Protein tyrosine phosphatase superfamily"/>
    <property type="match status" value="1"/>
</dbReference>
<dbReference type="GO" id="GO:0007165">
    <property type="term" value="P:signal transduction"/>
    <property type="evidence" value="ECO:0007669"/>
    <property type="project" value="TreeGrafter"/>
</dbReference>
<evidence type="ECO:0000259" key="7">
    <source>
        <dbReference type="PROSITE" id="PS50056"/>
    </source>
</evidence>
<organism evidence="8 9">
    <name type="scientific">Caenorhabditis remanei</name>
    <name type="common">Caenorhabditis vulgaris</name>
    <dbReference type="NCBI Taxonomy" id="31234"/>
    <lineage>
        <taxon>Eukaryota</taxon>
        <taxon>Metazoa</taxon>
        <taxon>Ecdysozoa</taxon>
        <taxon>Nematoda</taxon>
        <taxon>Chromadorea</taxon>
        <taxon>Rhabditida</taxon>
        <taxon>Rhabditina</taxon>
        <taxon>Rhabditomorpha</taxon>
        <taxon>Rhabditoidea</taxon>
        <taxon>Rhabditidae</taxon>
        <taxon>Peloderinae</taxon>
        <taxon>Caenorhabditis</taxon>
    </lineage>
</organism>
<feature type="domain" description="Tyrosine specific protein phosphatases" evidence="7">
    <location>
        <begin position="117"/>
        <end position="171"/>
    </location>
</feature>
<dbReference type="SMART" id="SM00195">
    <property type="entry name" value="DSPc"/>
    <property type="match status" value="1"/>
</dbReference>
<keyword evidence="3" id="KW-0904">Protein phosphatase</keyword>
<dbReference type="InterPro" id="IPR029021">
    <property type="entry name" value="Prot-tyrosine_phosphatase-like"/>
</dbReference>
<proteinExistence type="inferred from homology"/>
<evidence type="ECO:0000256" key="2">
    <source>
        <dbReference type="ARBA" id="ARBA00022801"/>
    </source>
</evidence>
<dbReference type="GeneID" id="9812336"/>
<dbReference type="Pfam" id="PF00782">
    <property type="entry name" value="DSPc"/>
    <property type="match status" value="1"/>
</dbReference>
<dbReference type="RefSeq" id="XP_003111779.2">
    <property type="nucleotide sequence ID" value="XM_003111731.2"/>
</dbReference>
<dbReference type="PROSITE" id="PS50056">
    <property type="entry name" value="TYR_PHOSPHATASE_2"/>
    <property type="match status" value="1"/>
</dbReference>
<dbReference type="PANTHER" id="PTHR45948">
    <property type="entry name" value="DUAL SPECIFICITY PROTEIN PHOSPHATASE DDB_G0269404-RELATED"/>
    <property type="match status" value="1"/>
</dbReference>
<dbReference type="EMBL" id="WUAV01000003">
    <property type="protein sequence ID" value="KAF1762461.1"/>
    <property type="molecule type" value="Genomic_DNA"/>
</dbReference>
<dbReference type="InterPro" id="IPR003595">
    <property type="entry name" value="Tyr_Pase_cat"/>
</dbReference>
<reference evidence="8 9" key="1">
    <citation type="submission" date="2019-12" db="EMBL/GenBank/DDBJ databases">
        <title>Chromosome-level assembly of the Caenorhabditis remanei genome.</title>
        <authorList>
            <person name="Teterina A.A."/>
            <person name="Willis J.H."/>
            <person name="Phillips P.C."/>
        </authorList>
    </citation>
    <scope>NUCLEOTIDE SEQUENCE [LARGE SCALE GENOMIC DNA]</scope>
    <source>
        <strain evidence="8 9">PX506</strain>
        <tissue evidence="8">Whole organism</tissue>
    </source>
</reference>
<evidence type="ECO:0000256" key="1">
    <source>
        <dbReference type="ARBA" id="ARBA00008601"/>
    </source>
</evidence>
<comment type="caution">
    <text evidence="8">The sequence shown here is derived from an EMBL/GenBank/DDBJ whole genome shotgun (WGS) entry which is preliminary data.</text>
</comment>
<dbReference type="FunFam" id="3.90.190.10:FF:000309">
    <property type="entry name" value="Protein CBG09113"/>
    <property type="match status" value="1"/>
</dbReference>
<sequence length="226" mass="26031">MTSEEVLSSEEPPSNGFRSCYDKLRKTVGNIPMDSSKSEKIQNLSSGKISEILPNLYLSGRTVSQNCDLLKEKSIKTVINVSDREVMNYEENHPFVKNYRFYSMSDTANSSFDGIVEEAVRLIHETRVRGEAVLVHCFLGVSRSATLVAFYLISAYGINWRDAVDYIRHRRFSANPNFGFLHQLKLYFNTKSKEFRLELTSQQCLKMRESDRDVIKKYLPFAVIEL</sequence>
<feature type="domain" description="Tyrosine-protein phosphatase" evidence="6">
    <location>
        <begin position="48"/>
        <end position="193"/>
    </location>
</feature>
<dbReference type="SUPFAM" id="SSF52799">
    <property type="entry name" value="(Phosphotyrosine protein) phosphatases II"/>
    <property type="match status" value="1"/>
</dbReference>